<protein>
    <submittedName>
        <fullName evidence="1">Uncharacterized protein</fullName>
    </submittedName>
</protein>
<gene>
    <name evidence="1" type="ORF">OGAPHI_000670</name>
</gene>
<keyword evidence="2" id="KW-1185">Reference proteome</keyword>
<dbReference type="EMBL" id="JAEUBE010000084">
    <property type="protein sequence ID" value="KAH3670959.1"/>
    <property type="molecule type" value="Genomic_DNA"/>
</dbReference>
<dbReference type="AlphaFoldDB" id="A0A9P8PGD8"/>
<dbReference type="GeneID" id="70232638"/>
<sequence length="111" mass="12393">MLGRTFSSCWNFILCSITFLVYTLLEYFLPGLLTVTGPAPGSAFSTLNISSRISSLRLLRRPILDGSEWLKLKSPTDSAAAIISFAWNRNVLMIQTSKSMRSSLRRWSGSL</sequence>
<accession>A0A9P8PGD8</accession>
<organism evidence="1 2">
    <name type="scientific">Ogataea philodendri</name>
    <dbReference type="NCBI Taxonomy" id="1378263"/>
    <lineage>
        <taxon>Eukaryota</taxon>
        <taxon>Fungi</taxon>
        <taxon>Dikarya</taxon>
        <taxon>Ascomycota</taxon>
        <taxon>Saccharomycotina</taxon>
        <taxon>Pichiomycetes</taxon>
        <taxon>Pichiales</taxon>
        <taxon>Pichiaceae</taxon>
        <taxon>Ogataea</taxon>
    </lineage>
</organism>
<evidence type="ECO:0000313" key="1">
    <source>
        <dbReference type="EMBL" id="KAH3670959.1"/>
    </source>
</evidence>
<dbReference type="RefSeq" id="XP_046064327.1">
    <property type="nucleotide sequence ID" value="XM_046208028.1"/>
</dbReference>
<proteinExistence type="predicted"/>
<comment type="caution">
    <text evidence="1">The sequence shown here is derived from an EMBL/GenBank/DDBJ whole genome shotgun (WGS) entry which is preliminary data.</text>
</comment>
<reference evidence="1" key="1">
    <citation type="journal article" date="2021" name="Open Biol.">
        <title>Shared evolutionary footprints suggest mitochondrial oxidative damage underlies multiple complex I losses in fungi.</title>
        <authorList>
            <person name="Schikora-Tamarit M.A."/>
            <person name="Marcet-Houben M."/>
            <person name="Nosek J."/>
            <person name="Gabaldon T."/>
        </authorList>
    </citation>
    <scope>NUCLEOTIDE SEQUENCE</scope>
    <source>
        <strain evidence="1">CBS6075</strain>
    </source>
</reference>
<evidence type="ECO:0000313" key="2">
    <source>
        <dbReference type="Proteomes" id="UP000769157"/>
    </source>
</evidence>
<name>A0A9P8PGD8_9ASCO</name>
<dbReference type="Proteomes" id="UP000769157">
    <property type="component" value="Unassembled WGS sequence"/>
</dbReference>
<reference evidence="1" key="2">
    <citation type="submission" date="2021-01" db="EMBL/GenBank/DDBJ databases">
        <authorList>
            <person name="Schikora-Tamarit M.A."/>
        </authorList>
    </citation>
    <scope>NUCLEOTIDE SEQUENCE</scope>
    <source>
        <strain evidence="1">CBS6075</strain>
    </source>
</reference>